<evidence type="ECO:0000256" key="1">
    <source>
        <dbReference type="ARBA" id="ARBA00006586"/>
    </source>
</evidence>
<dbReference type="InterPro" id="IPR029055">
    <property type="entry name" value="Ntn_hydrolases_N"/>
</dbReference>
<comment type="caution">
    <text evidence="6">The sequence shown here is derived from an EMBL/GenBank/DDBJ whole genome shotgun (WGS) entry which is preliminary data.</text>
</comment>
<dbReference type="PANTHER" id="PTHR34218:SF4">
    <property type="entry name" value="ACYL-HOMOSERINE LACTONE ACYLASE QUIP"/>
    <property type="match status" value="1"/>
</dbReference>
<dbReference type="InterPro" id="IPR023343">
    <property type="entry name" value="Penicillin_amidase_dom1"/>
</dbReference>
<dbReference type="PANTHER" id="PTHR34218">
    <property type="entry name" value="PEPTIDASE S45 PENICILLIN AMIDASE"/>
    <property type="match status" value="1"/>
</dbReference>
<dbReference type="Gene3D" id="3.60.20.10">
    <property type="entry name" value="Glutamine Phosphoribosylpyrophosphate, subunit 1, domain 1"/>
    <property type="match status" value="3"/>
</dbReference>
<keyword evidence="4" id="KW-0106">Calcium</keyword>
<dbReference type="Gene3D" id="1.10.1400.10">
    <property type="match status" value="1"/>
</dbReference>
<dbReference type="InterPro" id="IPR002692">
    <property type="entry name" value="S45"/>
</dbReference>
<dbReference type="RefSeq" id="WP_123520928.1">
    <property type="nucleotide sequence ID" value="NZ_JBHLWF010000033.1"/>
</dbReference>
<comment type="similarity">
    <text evidence="1">Belongs to the peptidase S45 family.</text>
</comment>
<evidence type="ECO:0000313" key="7">
    <source>
        <dbReference type="Proteomes" id="UP000294599"/>
    </source>
</evidence>
<protein>
    <submittedName>
        <fullName evidence="6">Penicillin amidase</fullName>
    </submittedName>
</protein>
<feature type="binding site" evidence="4">
    <location>
        <position position="363"/>
    </location>
    <ligand>
        <name>Ca(2+)</name>
        <dbReference type="ChEBI" id="CHEBI:29108"/>
    </ligand>
</feature>
<keyword evidence="4" id="KW-0479">Metal-binding</keyword>
<sequence length="955" mass="102332">MKRISASHPRRRLLCHALMLAGLAGAASVHAQTYQAPTLSGPGTIGYDAEGVPLVRGRTDNDTAFLQGWAHARDRFFQMDFNRRGASGTVAELVGPAALANDVQTRTMGLRRAAQKTWPALSDDTRGWLKAYADGVNHWLRNNPLPPEYGALEITRVPEWTPVDTLVIGKALAFQLSFDLDIEQTLRFAAYQQAGAVAGFDAAALYFGDTHRIAPPDDRVSVPGFMTGATVAGDDVHKLAGQALNPIEPISAETVAMAQALQEKLAGVELLGYSLGRKEGLIGSNEWAVSGQHTASGKALVANDPHLALDLPSVFITHHIQSTDPRHGGQPMDAVGVSLPGVPGIIQGCNQRICWGTTTNSLDVTDVFQERFQVNTLGLPYATLHNGQAEPVQWVVQSFFVNNIGDGQPDNVSRDNSIGYLNGGITVIVPRRNHGPVVQISGDQGLSVAFAGWGATFELESFRRINSARNLEEFQSALNYFDFGSQNFIYGDVDGNIGYFVTGEAPIRDDLQNMQAPDGGIPPWFIRDSQRRHDWLPMRNRQPAQALPFEVLPPSELPHAINPASGYLANANNDPSGYSLDNNALNQLRPGGGIHFIDKGGASAYRIGRIDRELQRLIASGRKITADDMKQLQANNQSMDAELVLPHLLNAWNNAGAGGAWANLAAFRNDARMSEAIARLSAWNYSTPTGIPQGFDPGDNPNALPQPSQSEIDASVAATLWATWRSAAVRSTIDATLQRVGLGAALPGAGDAYAGLKFQLDYFDTLGGRGVSGLNFFQVDGAPTSAAARDYVLLKALKDSLDALASPAYAAAFGGSTSLSDYRWGRLHRIVFDHPLGGPFNLPGANPYGFSHLSPELPGIPRPGGYEVVDASGHGIRNQGSNGFTFGSGPARRFVGEMSTPIKAWQVIPGGQSGVLGSPLYASQLGRWLTNQYQTLAVSASAAAPQVTTEIRFSP</sequence>
<keyword evidence="7" id="KW-1185">Reference proteome</keyword>
<dbReference type="Proteomes" id="UP000294599">
    <property type="component" value="Unassembled WGS sequence"/>
</dbReference>
<proteinExistence type="inferred from homology"/>
<dbReference type="SUPFAM" id="SSF56235">
    <property type="entry name" value="N-terminal nucleophile aminohydrolases (Ntn hydrolases)"/>
    <property type="match status" value="1"/>
</dbReference>
<evidence type="ECO:0000256" key="5">
    <source>
        <dbReference type="SAM" id="SignalP"/>
    </source>
</evidence>
<dbReference type="Pfam" id="PF01804">
    <property type="entry name" value="Penicil_amidase"/>
    <property type="match status" value="1"/>
</dbReference>
<dbReference type="GO" id="GO:0017000">
    <property type="term" value="P:antibiotic biosynthetic process"/>
    <property type="evidence" value="ECO:0007669"/>
    <property type="project" value="InterPro"/>
</dbReference>
<feature type="signal peptide" evidence="5">
    <location>
        <begin position="1"/>
        <end position="31"/>
    </location>
</feature>
<dbReference type="GO" id="GO:0046872">
    <property type="term" value="F:metal ion binding"/>
    <property type="evidence" value="ECO:0007669"/>
    <property type="project" value="UniProtKB-KW"/>
</dbReference>
<dbReference type="InterPro" id="IPR014395">
    <property type="entry name" value="Pen/GL7ACA/AHL_acylase"/>
</dbReference>
<dbReference type="GO" id="GO:0016811">
    <property type="term" value="F:hydrolase activity, acting on carbon-nitrogen (but not peptide) bonds, in linear amides"/>
    <property type="evidence" value="ECO:0007669"/>
    <property type="project" value="InterPro"/>
</dbReference>
<dbReference type="OrthoDB" id="9760084at2"/>
<reference evidence="6 7" key="1">
    <citation type="submission" date="2019-03" db="EMBL/GenBank/DDBJ databases">
        <title>Genomic Encyclopedia of Type Strains, Phase IV (KMG-IV): sequencing the most valuable type-strain genomes for metagenomic binning, comparative biology and taxonomic classification.</title>
        <authorList>
            <person name="Goeker M."/>
        </authorList>
    </citation>
    <scope>NUCLEOTIDE SEQUENCE [LARGE SCALE GENOMIC DNA]</scope>
    <source>
        <strain evidence="6 7">DSM 21944</strain>
    </source>
</reference>
<accession>A0A4S3KX36</accession>
<comment type="subunit">
    <text evidence="2">Heterodimer of an alpha subunit and a beta subunit processed from the same precursor.</text>
</comment>
<name>A0A4S3KX36_9GAMM</name>
<feature type="chain" id="PRO_5030100309" evidence="5">
    <location>
        <begin position="32"/>
        <end position="955"/>
    </location>
</feature>
<organism evidence="6 7">
    <name type="scientific">Pseudofulvimonas gallinarii</name>
    <dbReference type="NCBI Taxonomy" id="634155"/>
    <lineage>
        <taxon>Bacteria</taxon>
        <taxon>Pseudomonadati</taxon>
        <taxon>Pseudomonadota</taxon>
        <taxon>Gammaproteobacteria</taxon>
        <taxon>Lysobacterales</taxon>
        <taxon>Rhodanobacteraceae</taxon>
        <taxon>Pseudofulvimonas</taxon>
    </lineage>
</organism>
<dbReference type="InterPro" id="IPR043147">
    <property type="entry name" value="Penicillin_amidase_A-knob"/>
</dbReference>
<evidence type="ECO:0000256" key="2">
    <source>
        <dbReference type="ARBA" id="ARBA00038735"/>
    </source>
</evidence>
<dbReference type="EMBL" id="SMAF01000010">
    <property type="protein sequence ID" value="TCS97997.1"/>
    <property type="molecule type" value="Genomic_DNA"/>
</dbReference>
<gene>
    <name evidence="6" type="ORF">EDC25_11058</name>
</gene>
<dbReference type="Gene3D" id="1.10.439.10">
    <property type="entry name" value="Penicillin Amidohydrolase, domain 1"/>
    <property type="match status" value="1"/>
</dbReference>
<dbReference type="AlphaFoldDB" id="A0A4S3KX36"/>
<evidence type="ECO:0000313" key="6">
    <source>
        <dbReference type="EMBL" id="TCS97997.1"/>
    </source>
</evidence>
<feature type="binding site" evidence="4">
    <location>
        <position position="366"/>
    </location>
    <ligand>
        <name>Ca(2+)</name>
        <dbReference type="ChEBI" id="CHEBI:29108"/>
    </ligand>
</feature>
<dbReference type="PIRSF" id="PIRSF001227">
    <property type="entry name" value="Pen_acylase"/>
    <property type="match status" value="1"/>
</dbReference>
<evidence type="ECO:0000256" key="4">
    <source>
        <dbReference type="PIRSR" id="PIRSR001227-2"/>
    </source>
</evidence>
<evidence type="ECO:0000256" key="3">
    <source>
        <dbReference type="PIRSR" id="PIRSR001227-1"/>
    </source>
</evidence>
<keyword evidence="5" id="KW-0732">Signal</keyword>
<feature type="active site" description="Nucleophile" evidence="3">
    <location>
        <position position="284"/>
    </location>
</feature>
<comment type="cofactor">
    <cofactor evidence="4">
        <name>Ca(2+)</name>
        <dbReference type="ChEBI" id="CHEBI:29108"/>
    </cofactor>
    <text evidence="4">Binds 1 Ca(2+) ion per dimer.</text>
</comment>